<feature type="region of interest" description="Disordered" evidence="1">
    <location>
        <begin position="62"/>
        <end position="85"/>
    </location>
</feature>
<dbReference type="KEGG" id="kox:KOX_23775"/>
<evidence type="ECO:0000256" key="1">
    <source>
        <dbReference type="SAM" id="MobiDB-lite"/>
    </source>
</evidence>
<reference evidence="2 3" key="1">
    <citation type="journal article" date="2012" name="J. Bacteriol.">
        <title>Complete genome sequence of Klebsiella oxytoca KCTC 1686, used in production of 2,3-butanediol.</title>
        <authorList>
            <person name="Shin S.H."/>
            <person name="Kim S."/>
            <person name="Kim J.Y."/>
            <person name="Lee S."/>
            <person name="Um Y."/>
            <person name="Oh M.K."/>
            <person name="Kim Y.R."/>
            <person name="Lee J."/>
            <person name="Yang K.S."/>
        </authorList>
    </citation>
    <scope>NUCLEOTIDE SEQUENCE [LARGE SCALE GENOMIC DNA]</scope>
    <source>
        <strain evidence="3">ATCC 8724 / DSM 4798 / JCM 20051 / NBRC 3318 / NRRL B-199 / KCTC 1686</strain>
    </source>
</reference>
<dbReference type="HOGENOM" id="CLU_2508329_0_0_6"/>
<dbReference type="AlphaFoldDB" id="A0A0H3HIR2"/>
<accession>A0A0H3HIR2</accession>
<sequence length="85" mass="9758">MTNEIIDKRRFFTFLAVILLTALWVIVREAKGANGGVKIMGNDLFWRHKRGVQPCFQKAHQKPYLSAKNKPQSSGQNNQQDSQQE</sequence>
<proteinExistence type="predicted"/>
<feature type="compositionally biased region" description="Low complexity" evidence="1">
    <location>
        <begin position="72"/>
        <end position="85"/>
    </location>
</feature>
<evidence type="ECO:0000313" key="2">
    <source>
        <dbReference type="EMBL" id="AEX06471.1"/>
    </source>
</evidence>
<organism evidence="2 3">
    <name type="scientific">Klebsiella michiganensis (strain ATCC 8724 / DSM 4798 / JCM 20051 / NBRC 3318 / NRRL B-199 / KCTC 1686 / BUCSAV 143 / CCM 1901)</name>
    <dbReference type="NCBI Taxonomy" id="1006551"/>
    <lineage>
        <taxon>Bacteria</taxon>
        <taxon>Pseudomonadati</taxon>
        <taxon>Pseudomonadota</taxon>
        <taxon>Gammaproteobacteria</taxon>
        <taxon>Enterobacterales</taxon>
        <taxon>Enterobacteriaceae</taxon>
        <taxon>Klebsiella/Raoultella group</taxon>
        <taxon>Klebsiella</taxon>
    </lineage>
</organism>
<gene>
    <name evidence="2" type="ordered locus">KOX_23775</name>
</gene>
<evidence type="ECO:0000313" key="3">
    <source>
        <dbReference type="Proteomes" id="UP000007843"/>
    </source>
</evidence>
<name>A0A0H3HIR2_KLEM8</name>
<dbReference type="Proteomes" id="UP000007843">
    <property type="component" value="Chromosome"/>
</dbReference>
<dbReference type="EMBL" id="CP003218">
    <property type="protein sequence ID" value="AEX06471.1"/>
    <property type="molecule type" value="Genomic_DNA"/>
</dbReference>
<protein>
    <submittedName>
        <fullName evidence="2">Uncharacterized protein</fullName>
    </submittedName>
</protein>